<protein>
    <submittedName>
        <fullName evidence="3">Uncharacterized protein</fullName>
    </submittedName>
</protein>
<name>A0A6C0F9R8_9ZZZZ</name>
<feature type="compositionally biased region" description="Basic and acidic residues" evidence="2">
    <location>
        <begin position="467"/>
        <end position="478"/>
    </location>
</feature>
<evidence type="ECO:0000256" key="1">
    <source>
        <dbReference type="SAM" id="Coils"/>
    </source>
</evidence>
<feature type="region of interest" description="Disordered" evidence="2">
    <location>
        <begin position="672"/>
        <end position="896"/>
    </location>
</feature>
<sequence length="972" mass="113750">MSYTFLNICRNVLNIPNLDMDVSSFKIQDCTSDIKKEDIHFYNTFLNPMMYSWSLLINKDNCNDKMHKGVSEKMKKFDYLYTHSNTWFAPVSKESIDTHRESLNKFYKCQSHYHALIKLSQKIRHRYAKVKNTSDLLLMPISEHDRGTYPHVENGVKYIFRVTELRQIIVTCIANTESFFPEKLEIKNPYSNMLLSESVLYNFYFFMKTQNYSIPDLVHGYFLCGLDYDKYLSKYEILIRDYAIEQKIMRGSVDKLYPLVFRMLIQYRHVISTVKISYGFPKKDLVEIMRPYLLLYYYHLYYAQDFPRRYESEEELCDRLKYFSRCNPCFGQRTTRKTNTFDMTCDKITVSYNSSHPHFYKDNYKDPRPMCVKQSIDMDSEDDFLFNKITQLKKRGIWNDQYTDEDSDEDHVTNYYTRYSRSTVSRTTSSRRNRDGSSRSPARRDMVLRQDSEDEEEAEFTAQPPETIREAIRRETQRNLHSGLSTLYDTGDEDEEDGEVPLPPPTPQRHPQPMYSRGRSPSYDSTEHGIDSSGNILSDTINPNNEEINESQTEPPSYQSAIDVSGNAQVNIRLNPDLINQEIRENYFRSYNNTLANSEHNHTSSLLLPSVIESMRLELERLTRERTQLSRDVENEVRNTNIDASLNTITTPMTSYSRRRRIVRARFRNVDSSNNEVTHESQSLSEQSTQEAPSTPILLEDDDEEEEENQEQEDSVEIDSQDIVETQELDNIPESDTPDTVDYSMDIETQESENTSSSDSVESALPYEPNNYSSQQSDENEVHGDSDNTNTFSEDSSSECQETQCSSSSDEKEEAKNADNRDANAAWIKEQEEIDAWYFSREDREGYRENTVTITSESRDEDENTQNQQDDKKDTTKETDSDAKPSFSIRGIDGQRREVTFTTVTPNVSHTNPFRSVTIENNPEFIRRLDERLRQQYLSMGMTEENWQEAKDANRNRHPTRWFGLDDGEGDY</sequence>
<feature type="compositionally biased region" description="Basic and acidic residues" evidence="2">
    <location>
        <begin position="432"/>
        <end position="451"/>
    </location>
</feature>
<evidence type="ECO:0000313" key="3">
    <source>
        <dbReference type="EMBL" id="QHT38597.1"/>
    </source>
</evidence>
<reference evidence="3" key="1">
    <citation type="journal article" date="2020" name="Nature">
        <title>Giant virus diversity and host interactions through global metagenomics.</title>
        <authorList>
            <person name="Schulz F."/>
            <person name="Roux S."/>
            <person name="Paez-Espino D."/>
            <person name="Jungbluth S."/>
            <person name="Walsh D.A."/>
            <person name="Denef V.J."/>
            <person name="McMahon K.D."/>
            <person name="Konstantinidis K.T."/>
            <person name="Eloe-Fadrosh E.A."/>
            <person name="Kyrpides N.C."/>
            <person name="Woyke T."/>
        </authorList>
    </citation>
    <scope>NUCLEOTIDE SEQUENCE</scope>
    <source>
        <strain evidence="3">GVMAG-S-ERX556106-38</strain>
    </source>
</reference>
<accession>A0A6C0F9R8</accession>
<feature type="compositionally biased region" description="Low complexity" evidence="2">
    <location>
        <begin position="793"/>
        <end position="808"/>
    </location>
</feature>
<evidence type="ECO:0000256" key="2">
    <source>
        <dbReference type="SAM" id="MobiDB-lite"/>
    </source>
</evidence>
<feature type="coiled-coil region" evidence="1">
    <location>
        <begin position="612"/>
        <end position="639"/>
    </location>
</feature>
<organism evidence="3">
    <name type="scientific">viral metagenome</name>
    <dbReference type="NCBI Taxonomy" id="1070528"/>
    <lineage>
        <taxon>unclassified sequences</taxon>
        <taxon>metagenomes</taxon>
        <taxon>organismal metagenomes</taxon>
    </lineage>
</organism>
<keyword evidence="1" id="KW-0175">Coiled coil</keyword>
<feature type="compositionally biased region" description="Basic and acidic residues" evidence="2">
    <location>
        <begin position="809"/>
        <end position="822"/>
    </location>
</feature>
<dbReference type="AlphaFoldDB" id="A0A6C0F9R8"/>
<feature type="compositionally biased region" description="Basic and acidic residues" evidence="2">
    <location>
        <begin position="869"/>
        <end position="883"/>
    </location>
</feature>
<proteinExistence type="predicted"/>
<feature type="compositionally biased region" description="Polar residues" evidence="2">
    <location>
        <begin position="479"/>
        <end position="488"/>
    </location>
</feature>
<feature type="compositionally biased region" description="Polar residues" evidence="2">
    <location>
        <begin position="532"/>
        <end position="560"/>
    </location>
</feature>
<feature type="compositionally biased region" description="Acidic residues" evidence="2">
    <location>
        <begin position="699"/>
        <end position="739"/>
    </location>
</feature>
<feature type="compositionally biased region" description="Acidic residues" evidence="2">
    <location>
        <begin position="490"/>
        <end position="499"/>
    </location>
</feature>
<feature type="compositionally biased region" description="Low complexity" evidence="2">
    <location>
        <begin position="420"/>
        <end position="430"/>
    </location>
</feature>
<feature type="compositionally biased region" description="Low complexity" evidence="2">
    <location>
        <begin position="752"/>
        <end position="763"/>
    </location>
</feature>
<dbReference type="EMBL" id="MN738832">
    <property type="protein sequence ID" value="QHT38597.1"/>
    <property type="molecule type" value="Genomic_DNA"/>
</dbReference>
<feature type="compositionally biased region" description="Low complexity" evidence="2">
    <location>
        <begin position="680"/>
        <end position="691"/>
    </location>
</feature>
<feature type="region of interest" description="Disordered" evidence="2">
    <location>
        <begin position="420"/>
        <end position="560"/>
    </location>
</feature>
<feature type="compositionally biased region" description="Pro residues" evidence="2">
    <location>
        <begin position="501"/>
        <end position="510"/>
    </location>
</feature>